<dbReference type="InterPro" id="IPR050896">
    <property type="entry name" value="Mito_lipid_metab_GTPase"/>
</dbReference>
<protein>
    <recommendedName>
        <fullName evidence="2">G domain-containing protein</fullName>
    </recommendedName>
</protein>
<dbReference type="GO" id="GO:0005739">
    <property type="term" value="C:mitochondrion"/>
    <property type="evidence" value="ECO:0007669"/>
    <property type="project" value="TreeGrafter"/>
</dbReference>
<feature type="compositionally biased region" description="Polar residues" evidence="1">
    <location>
        <begin position="571"/>
        <end position="589"/>
    </location>
</feature>
<dbReference type="EMBL" id="HBGH01008903">
    <property type="protein sequence ID" value="CAD9232795.1"/>
    <property type="molecule type" value="Transcribed_RNA"/>
</dbReference>
<feature type="domain" description="G" evidence="2">
    <location>
        <begin position="298"/>
        <end position="374"/>
    </location>
</feature>
<accession>A0A7S1XEQ8</accession>
<dbReference type="AlphaFoldDB" id="A0A7S1XEQ8"/>
<dbReference type="SUPFAM" id="SSF52540">
    <property type="entry name" value="P-loop containing nucleoside triphosphate hydrolases"/>
    <property type="match status" value="1"/>
</dbReference>
<dbReference type="PANTHER" id="PTHR46434:SF1">
    <property type="entry name" value="GENETIC INTERACTOR OF PROHIBITINS 3, MITOCHONDRIAL"/>
    <property type="match status" value="1"/>
</dbReference>
<reference evidence="3" key="1">
    <citation type="submission" date="2021-01" db="EMBL/GenBank/DDBJ databases">
        <authorList>
            <person name="Corre E."/>
            <person name="Pelletier E."/>
            <person name="Niang G."/>
            <person name="Scheremetjew M."/>
            <person name="Finn R."/>
            <person name="Kale V."/>
            <person name="Holt S."/>
            <person name="Cochrane G."/>
            <person name="Meng A."/>
            <person name="Brown T."/>
            <person name="Cohen L."/>
        </authorList>
    </citation>
    <scope>NUCLEOTIDE SEQUENCE</scope>
    <source>
        <strain evidence="3">SAG 36.94</strain>
    </source>
</reference>
<dbReference type="Pfam" id="PF01926">
    <property type="entry name" value="MMR_HSR1"/>
    <property type="match status" value="1"/>
</dbReference>
<feature type="region of interest" description="Disordered" evidence="1">
    <location>
        <begin position="1"/>
        <end position="93"/>
    </location>
</feature>
<sequence>MEDEEDEMGRSLRKELGMGRMTRGGDDDEDEDEDFLDDDLMVGLEDDDDDDEFLDEDEEGDEDRDTQEDEDDEDDDEDDEDNEEIAQKSKRKKRKAKLSVGGQIIVDGPSRFLGRVCSGCGGIIGEVMDVEGNKMLMRSGSVRDLRINWRKISRTRDIHRMAICTRCQLLKKGDVASAFMALKDIDPEVFKNQLRHLSARQIIVIKVVDALDFDGTWINHLRDLIGKNPVVLAVTKADLILDMRDVEGRMRLMRWCEGRVWLKGLNCVASFAVSGKTGFGVEEMVDYFEQNLNGRNLYVVGFANAGKSTLVNRLKDEFMNRFYFKGTKGYMRKQDLEKSGVTISRLPGTTLKSIRIPCFKSHRHAMWDTPGIIVPRFSYPSLEPMRIALMKEEPVKIIPLEFTLYPDDVFVVGENLLQIEIVAKPHRYRAGPAKTKWYSNLCNDIRILSISEALMAYPRTETGDKVNRMTPRLIKEFTPERSALGKGGVDADIVIHNLGFLAVWAKYGDFTVRIYGPSPLQPTIRPCLPIPDYKAPLPQEDNLLPGSRRPRPALRARRDFDEMRDDDSDDNTWSPSWQGRSLGPGTTKSGPRRPYPRTPRRPGRFSD</sequence>
<name>A0A7S1XEQ8_9RHOD</name>
<dbReference type="InterPro" id="IPR006073">
    <property type="entry name" value="GTP-bd"/>
</dbReference>
<dbReference type="InterPro" id="IPR027417">
    <property type="entry name" value="P-loop_NTPase"/>
</dbReference>
<feature type="compositionally biased region" description="Basic residues" evidence="1">
    <location>
        <begin position="590"/>
        <end position="607"/>
    </location>
</feature>
<gene>
    <name evidence="3" type="ORF">CCAE0312_LOCUS4880</name>
</gene>
<feature type="region of interest" description="Disordered" evidence="1">
    <location>
        <begin position="536"/>
        <end position="607"/>
    </location>
</feature>
<evidence type="ECO:0000256" key="1">
    <source>
        <dbReference type="SAM" id="MobiDB-lite"/>
    </source>
</evidence>
<dbReference type="Gene3D" id="3.40.50.300">
    <property type="entry name" value="P-loop containing nucleotide triphosphate hydrolases"/>
    <property type="match status" value="1"/>
</dbReference>
<organism evidence="3">
    <name type="scientific">Compsopogon caeruleus</name>
    <dbReference type="NCBI Taxonomy" id="31354"/>
    <lineage>
        <taxon>Eukaryota</taxon>
        <taxon>Rhodophyta</taxon>
        <taxon>Compsopogonophyceae</taxon>
        <taxon>Compsopogonales</taxon>
        <taxon>Compsopogonaceae</taxon>
        <taxon>Compsopogon</taxon>
    </lineage>
</organism>
<feature type="compositionally biased region" description="Basic and acidic residues" evidence="1">
    <location>
        <begin position="8"/>
        <end position="17"/>
    </location>
</feature>
<dbReference type="GO" id="GO:0005525">
    <property type="term" value="F:GTP binding"/>
    <property type="evidence" value="ECO:0007669"/>
    <property type="project" value="InterPro"/>
</dbReference>
<feature type="compositionally biased region" description="Acidic residues" evidence="1">
    <location>
        <begin position="26"/>
        <end position="84"/>
    </location>
</feature>
<proteinExistence type="predicted"/>
<dbReference type="CDD" id="cd01855">
    <property type="entry name" value="YqeH"/>
    <property type="match status" value="1"/>
</dbReference>
<dbReference type="PANTHER" id="PTHR46434">
    <property type="entry name" value="GENETIC INTERACTOR OF PROHIBITINS 3, MITOCHONDRIAL"/>
    <property type="match status" value="1"/>
</dbReference>
<evidence type="ECO:0000259" key="2">
    <source>
        <dbReference type="Pfam" id="PF01926"/>
    </source>
</evidence>
<evidence type="ECO:0000313" key="3">
    <source>
        <dbReference type="EMBL" id="CAD9232795.1"/>
    </source>
</evidence>